<feature type="transmembrane region" description="Helical" evidence="6">
    <location>
        <begin position="70"/>
        <end position="91"/>
    </location>
</feature>
<evidence type="ECO:0000256" key="6">
    <source>
        <dbReference type="SAM" id="Phobius"/>
    </source>
</evidence>
<keyword evidence="3 6" id="KW-0812">Transmembrane</keyword>
<dbReference type="GO" id="GO:0005886">
    <property type="term" value="C:plasma membrane"/>
    <property type="evidence" value="ECO:0007669"/>
    <property type="project" value="UniProtKB-SubCell"/>
</dbReference>
<dbReference type="PANTHER" id="PTHR30086">
    <property type="entry name" value="ARGININE EXPORTER PROTEIN ARGO"/>
    <property type="match status" value="1"/>
</dbReference>
<protein>
    <submittedName>
        <fullName evidence="7">Amino acid transporter</fullName>
    </submittedName>
</protein>
<feature type="transmembrane region" description="Helical" evidence="6">
    <location>
        <begin position="6"/>
        <end position="27"/>
    </location>
</feature>
<gene>
    <name evidence="7" type="ORF">D3P09_18520</name>
</gene>
<dbReference type="GO" id="GO:0015171">
    <property type="term" value="F:amino acid transmembrane transporter activity"/>
    <property type="evidence" value="ECO:0007669"/>
    <property type="project" value="TreeGrafter"/>
</dbReference>
<evidence type="ECO:0000256" key="2">
    <source>
        <dbReference type="ARBA" id="ARBA00022475"/>
    </source>
</evidence>
<dbReference type="OrthoDB" id="5638726at2"/>
<sequence length="211" mass="22643">MTGAAIHGFILALGLILPLGAQNAFVLTQGTVHRRFIKVLPVVIAASLCDTILITLAVLGVSMIVLEHDWIKGLLYVLGCGFLIFTGWTTWKSRLEVRSIQQDSSGLSPKKQIGFAVTVSLLNPHAVLDTVGVIGASSVQYAGTAKLVFAIVCIITSWIWFIGLGAAGRFIRQRAGSSGIITLIPVLSAIMMWGTAFYLGYRFILLLQGQA</sequence>
<name>A0A3A6PC23_9BACL</name>
<evidence type="ECO:0000313" key="8">
    <source>
        <dbReference type="Proteomes" id="UP000267798"/>
    </source>
</evidence>
<feature type="transmembrane region" description="Helical" evidence="6">
    <location>
        <begin position="39"/>
        <end position="64"/>
    </location>
</feature>
<feature type="transmembrane region" description="Helical" evidence="6">
    <location>
        <begin position="147"/>
        <end position="168"/>
    </location>
</feature>
<comment type="subcellular location">
    <subcellularLocation>
        <location evidence="1">Cell membrane</location>
        <topology evidence="1">Multi-pass membrane protein</topology>
    </subcellularLocation>
</comment>
<evidence type="ECO:0000313" key="7">
    <source>
        <dbReference type="EMBL" id="RJX38067.1"/>
    </source>
</evidence>
<dbReference type="RefSeq" id="WP_120112886.1">
    <property type="nucleotide sequence ID" value="NZ_QXQB01000004.1"/>
</dbReference>
<feature type="transmembrane region" description="Helical" evidence="6">
    <location>
        <begin position="180"/>
        <end position="201"/>
    </location>
</feature>
<organism evidence="7 8">
    <name type="scientific">Paenibacillus pinisoli</name>
    <dbReference type="NCBI Taxonomy" id="1276110"/>
    <lineage>
        <taxon>Bacteria</taxon>
        <taxon>Bacillati</taxon>
        <taxon>Bacillota</taxon>
        <taxon>Bacilli</taxon>
        <taxon>Bacillales</taxon>
        <taxon>Paenibacillaceae</taxon>
        <taxon>Paenibacillus</taxon>
    </lineage>
</organism>
<evidence type="ECO:0000256" key="4">
    <source>
        <dbReference type="ARBA" id="ARBA00022989"/>
    </source>
</evidence>
<keyword evidence="4 6" id="KW-1133">Transmembrane helix</keyword>
<dbReference type="InterPro" id="IPR001123">
    <property type="entry name" value="LeuE-type"/>
</dbReference>
<dbReference type="AlphaFoldDB" id="A0A3A6PC23"/>
<proteinExistence type="predicted"/>
<keyword evidence="8" id="KW-1185">Reference proteome</keyword>
<dbReference type="EMBL" id="QXQB01000004">
    <property type="protein sequence ID" value="RJX38067.1"/>
    <property type="molecule type" value="Genomic_DNA"/>
</dbReference>
<accession>A0A3A6PC23</accession>
<evidence type="ECO:0000256" key="1">
    <source>
        <dbReference type="ARBA" id="ARBA00004651"/>
    </source>
</evidence>
<reference evidence="7 8" key="1">
    <citation type="submission" date="2018-09" db="EMBL/GenBank/DDBJ databases">
        <title>Paenibacillus aracenensis nov. sp. isolated from a cave in southern Spain.</title>
        <authorList>
            <person name="Jurado V."/>
            <person name="Gutierrez-Patricio S."/>
            <person name="Gonzalez-Pimentel J.L."/>
            <person name="Miller A.Z."/>
            <person name="Laiz L."/>
            <person name="Saiz-Jimenez C."/>
        </authorList>
    </citation>
    <scope>NUCLEOTIDE SEQUENCE [LARGE SCALE GENOMIC DNA]</scope>
    <source>
        <strain evidence="7 8">JCM 19203</strain>
    </source>
</reference>
<comment type="caution">
    <text evidence="7">The sequence shown here is derived from an EMBL/GenBank/DDBJ whole genome shotgun (WGS) entry which is preliminary data.</text>
</comment>
<keyword evidence="5 6" id="KW-0472">Membrane</keyword>
<evidence type="ECO:0000256" key="3">
    <source>
        <dbReference type="ARBA" id="ARBA00022692"/>
    </source>
</evidence>
<dbReference type="PANTHER" id="PTHR30086:SF20">
    <property type="entry name" value="ARGININE EXPORTER PROTEIN ARGO-RELATED"/>
    <property type="match status" value="1"/>
</dbReference>
<keyword evidence="2" id="KW-1003">Cell membrane</keyword>
<dbReference type="Proteomes" id="UP000267798">
    <property type="component" value="Unassembled WGS sequence"/>
</dbReference>
<dbReference type="Pfam" id="PF01810">
    <property type="entry name" value="LysE"/>
    <property type="match status" value="1"/>
</dbReference>
<evidence type="ECO:0000256" key="5">
    <source>
        <dbReference type="ARBA" id="ARBA00023136"/>
    </source>
</evidence>